<evidence type="ECO:0000256" key="3">
    <source>
        <dbReference type="ARBA" id="ARBA00022833"/>
    </source>
</evidence>
<proteinExistence type="predicted"/>
<evidence type="ECO:0000313" key="6">
    <source>
        <dbReference type="EMBL" id="TKW19222.1"/>
    </source>
</evidence>
<dbReference type="PROSITE" id="PS50089">
    <property type="entry name" value="ZF_RING_2"/>
    <property type="match status" value="1"/>
</dbReference>
<dbReference type="Pfam" id="PF13639">
    <property type="entry name" value="zf-RING_2"/>
    <property type="match status" value="1"/>
</dbReference>
<organism evidence="6 7">
    <name type="scientific">Setaria viridis</name>
    <name type="common">Green bristlegrass</name>
    <name type="synonym">Setaria italica subsp. viridis</name>
    <dbReference type="NCBI Taxonomy" id="4556"/>
    <lineage>
        <taxon>Eukaryota</taxon>
        <taxon>Viridiplantae</taxon>
        <taxon>Streptophyta</taxon>
        <taxon>Embryophyta</taxon>
        <taxon>Tracheophyta</taxon>
        <taxon>Spermatophyta</taxon>
        <taxon>Magnoliopsida</taxon>
        <taxon>Liliopsida</taxon>
        <taxon>Poales</taxon>
        <taxon>Poaceae</taxon>
        <taxon>PACMAD clade</taxon>
        <taxon>Panicoideae</taxon>
        <taxon>Panicodae</taxon>
        <taxon>Paniceae</taxon>
        <taxon>Cenchrinae</taxon>
        <taxon>Setaria</taxon>
    </lineage>
</organism>
<evidence type="ECO:0000313" key="7">
    <source>
        <dbReference type="Proteomes" id="UP000298652"/>
    </source>
</evidence>
<dbReference type="GO" id="GO:0008270">
    <property type="term" value="F:zinc ion binding"/>
    <property type="evidence" value="ECO:0007669"/>
    <property type="project" value="UniProtKB-KW"/>
</dbReference>
<evidence type="ECO:0000259" key="5">
    <source>
        <dbReference type="PROSITE" id="PS50089"/>
    </source>
</evidence>
<dbReference type="SUPFAM" id="SSF57850">
    <property type="entry name" value="RING/U-box"/>
    <property type="match status" value="1"/>
</dbReference>
<accession>A0A4U6UU14</accession>
<sequence>MLADSSSSSHCRSKQEMLMGFPVGYSEVPKLLLHLLFLLGHLRRLSSWLLRLAGLDVEGSSDADHHHHHPRWQYNHRDDDGAAAERLEKHSPAVRFDSLSSDGSAAGVEALPLPEGCCVCLGDFHGAAEVRRARGCRHVFHRACLDRWAAHGHRTCPLCRTPLLPPLLLLPLPLPPS</sequence>
<gene>
    <name evidence="6" type="ORF">SEVIR_4G006300v2</name>
</gene>
<evidence type="ECO:0000256" key="2">
    <source>
        <dbReference type="ARBA" id="ARBA00022771"/>
    </source>
</evidence>
<evidence type="ECO:0000256" key="1">
    <source>
        <dbReference type="ARBA" id="ARBA00022723"/>
    </source>
</evidence>
<dbReference type="Gramene" id="TKW19222">
    <property type="protein sequence ID" value="TKW19222"/>
    <property type="gene ID" value="SEVIR_4G006300v2"/>
</dbReference>
<keyword evidence="7" id="KW-1185">Reference proteome</keyword>
<dbReference type="Gene3D" id="3.30.40.10">
    <property type="entry name" value="Zinc/RING finger domain, C3HC4 (zinc finger)"/>
    <property type="match status" value="1"/>
</dbReference>
<dbReference type="AlphaFoldDB" id="A0A4U6UU14"/>
<dbReference type="EMBL" id="CM016555">
    <property type="protein sequence ID" value="TKW19222.1"/>
    <property type="molecule type" value="Genomic_DNA"/>
</dbReference>
<dbReference type="GO" id="GO:0016567">
    <property type="term" value="P:protein ubiquitination"/>
    <property type="evidence" value="ECO:0007669"/>
    <property type="project" value="TreeGrafter"/>
</dbReference>
<dbReference type="InterPro" id="IPR001841">
    <property type="entry name" value="Znf_RING"/>
</dbReference>
<dbReference type="Proteomes" id="UP000298652">
    <property type="component" value="Chromosome 4"/>
</dbReference>
<dbReference type="SMART" id="SM00184">
    <property type="entry name" value="RING"/>
    <property type="match status" value="1"/>
</dbReference>
<keyword evidence="1" id="KW-0479">Metal-binding</keyword>
<dbReference type="OMA" id="PEGCCVC"/>
<reference evidence="6" key="1">
    <citation type="submission" date="2019-03" db="EMBL/GenBank/DDBJ databases">
        <title>WGS assembly of Setaria viridis.</title>
        <authorList>
            <person name="Huang P."/>
            <person name="Jenkins J."/>
            <person name="Grimwood J."/>
            <person name="Barry K."/>
            <person name="Healey A."/>
            <person name="Mamidi S."/>
            <person name="Sreedasyam A."/>
            <person name="Shu S."/>
            <person name="Feldman M."/>
            <person name="Wu J."/>
            <person name="Yu Y."/>
            <person name="Chen C."/>
            <person name="Johnson J."/>
            <person name="Rokhsar D."/>
            <person name="Baxter I."/>
            <person name="Schmutz J."/>
            <person name="Brutnell T."/>
            <person name="Kellogg E."/>
        </authorList>
    </citation>
    <scope>NUCLEOTIDE SEQUENCE [LARGE SCALE GENOMIC DNA]</scope>
</reference>
<name>A0A4U6UU14_SETVI</name>
<feature type="domain" description="RING-type" evidence="5">
    <location>
        <begin position="117"/>
        <end position="160"/>
    </location>
</feature>
<dbReference type="PANTHER" id="PTHR45969">
    <property type="entry name" value="RING ZINC FINGER PROTEIN-RELATED"/>
    <property type="match status" value="1"/>
</dbReference>
<protein>
    <recommendedName>
        <fullName evidence="5">RING-type domain-containing protein</fullName>
    </recommendedName>
</protein>
<dbReference type="PANTHER" id="PTHR45969:SF1">
    <property type="entry name" value="OS06G0109100 PROTEIN"/>
    <property type="match status" value="1"/>
</dbReference>
<dbReference type="GO" id="GO:0061630">
    <property type="term" value="F:ubiquitin protein ligase activity"/>
    <property type="evidence" value="ECO:0007669"/>
    <property type="project" value="TreeGrafter"/>
</dbReference>
<evidence type="ECO:0000256" key="4">
    <source>
        <dbReference type="PROSITE-ProRule" id="PRU00175"/>
    </source>
</evidence>
<keyword evidence="2 4" id="KW-0863">Zinc-finger</keyword>
<keyword evidence="3" id="KW-0862">Zinc</keyword>
<dbReference type="InterPro" id="IPR013083">
    <property type="entry name" value="Znf_RING/FYVE/PHD"/>
</dbReference>